<dbReference type="GO" id="GO:0043115">
    <property type="term" value="F:precorrin-2 dehydrogenase activity"/>
    <property type="evidence" value="ECO:0007669"/>
    <property type="project" value="UniProtKB-EC"/>
</dbReference>
<dbReference type="Pfam" id="PF13241">
    <property type="entry name" value="NAD_binding_7"/>
    <property type="match status" value="1"/>
</dbReference>
<dbReference type="GO" id="GO:0004325">
    <property type="term" value="F:ferrochelatase activity"/>
    <property type="evidence" value="ECO:0007669"/>
    <property type="project" value="InterPro"/>
</dbReference>
<keyword evidence="5" id="KW-0627">Porphyrin biosynthesis</keyword>
<sequence>MTIHMMLQLKGRNIVFIGGGQVATRHLLKCIQEGAKITVIAPSITDTIAHYEEKGDILIERRVVEPHESFSCDLLMLTTDDPLLNESLYHNRLERQWIYLASDAKKSDIQFPLSTAKGDLSIALSTNSASPTYAKHLMKQFLERLPHNVEKKVDFLKRARQQVKESTLLPSEKRQLLIQIANDEWLKQEDCDDRFLLLLQQIQHSK</sequence>
<dbReference type="SUPFAM" id="SSF51735">
    <property type="entry name" value="NAD(P)-binding Rossmann-fold domains"/>
    <property type="match status" value="1"/>
</dbReference>
<evidence type="ECO:0000256" key="3">
    <source>
        <dbReference type="ARBA" id="ARBA00023002"/>
    </source>
</evidence>
<dbReference type="InterPro" id="IPR042518">
    <property type="entry name" value="SirC_C"/>
</dbReference>
<proteinExistence type="predicted"/>
<dbReference type="RefSeq" id="WP_368504667.1">
    <property type="nucleotide sequence ID" value="NZ_CP162551.1"/>
</dbReference>
<evidence type="ECO:0000256" key="5">
    <source>
        <dbReference type="ARBA" id="ARBA00023244"/>
    </source>
</evidence>
<evidence type="ECO:0000256" key="4">
    <source>
        <dbReference type="ARBA" id="ARBA00023027"/>
    </source>
</evidence>
<organism evidence="6">
    <name type="scientific">Alkalihalophilus sp. As8PL</name>
    <dbReference type="NCBI Taxonomy" id="3237103"/>
    <lineage>
        <taxon>Bacteria</taxon>
        <taxon>Bacillati</taxon>
        <taxon>Bacillota</taxon>
        <taxon>Bacilli</taxon>
        <taxon>Bacillales</taxon>
        <taxon>Bacillaceae</taxon>
        <taxon>Alkalihalophilus</taxon>
    </lineage>
</organism>
<dbReference type="PANTHER" id="PTHR35330">
    <property type="entry name" value="SIROHEME BIOSYNTHESIS PROTEIN MET8"/>
    <property type="match status" value="1"/>
</dbReference>
<protein>
    <recommendedName>
        <fullName evidence="2">precorrin-2 dehydrogenase</fullName>
        <ecNumber evidence="2">1.3.1.76</ecNumber>
    </recommendedName>
</protein>
<evidence type="ECO:0000313" key="6">
    <source>
        <dbReference type="EMBL" id="XDI37310.1"/>
    </source>
</evidence>
<evidence type="ECO:0000256" key="1">
    <source>
        <dbReference type="ARBA" id="ARBA00005010"/>
    </source>
</evidence>
<dbReference type="Gene3D" id="3.40.50.720">
    <property type="entry name" value="NAD(P)-binding Rossmann-like Domain"/>
    <property type="match status" value="1"/>
</dbReference>
<reference evidence="6" key="1">
    <citation type="submission" date="2024-07" db="EMBL/GenBank/DDBJ databases">
        <title>Identification and characteristics of an arsenic-resistant bacterial isolate, which belongs to a novel species.</title>
        <authorList>
            <person name="Juszczyk A."/>
            <person name="Kowalczyk A."/>
            <person name="Was K."/>
            <person name="Kosowicz W."/>
            <person name="Budzyn A."/>
            <person name="Latowski D."/>
        </authorList>
    </citation>
    <scope>NUCLEOTIDE SEQUENCE</scope>
    <source>
        <strain evidence="6">As8PL</strain>
    </source>
</reference>
<accession>A0AB39BV79</accession>
<dbReference type="InterPro" id="IPR028161">
    <property type="entry name" value="Met8-like"/>
</dbReference>
<dbReference type="Gene3D" id="1.10.8.610">
    <property type="entry name" value="SirC, precorrin-2 dehydrogenase, C-terminal helical domain-like"/>
    <property type="match status" value="1"/>
</dbReference>
<dbReference type="AlphaFoldDB" id="A0AB39BV79"/>
<dbReference type="InterPro" id="IPR036291">
    <property type="entry name" value="NAD(P)-bd_dom_sf"/>
</dbReference>
<keyword evidence="4" id="KW-0520">NAD</keyword>
<name>A0AB39BV79_9BACI</name>
<dbReference type="GO" id="GO:0019354">
    <property type="term" value="P:siroheme biosynthetic process"/>
    <property type="evidence" value="ECO:0007669"/>
    <property type="project" value="InterPro"/>
</dbReference>
<dbReference type="EC" id="1.3.1.76" evidence="2"/>
<dbReference type="EMBL" id="CP162551">
    <property type="protein sequence ID" value="XDI37310.1"/>
    <property type="molecule type" value="Genomic_DNA"/>
</dbReference>
<dbReference type="Pfam" id="PF22440">
    <property type="entry name" value="SirC_C"/>
    <property type="match status" value="1"/>
</dbReference>
<evidence type="ECO:0000256" key="2">
    <source>
        <dbReference type="ARBA" id="ARBA00012400"/>
    </source>
</evidence>
<keyword evidence="3" id="KW-0560">Oxidoreductase</keyword>
<gene>
    <name evidence="6" type="ORF">AB3N04_03055</name>
</gene>
<comment type="pathway">
    <text evidence="1">Porphyrin-containing compound metabolism; siroheme biosynthesis; sirohydrochlorin from precorrin-2: step 1/1.</text>
</comment>
<dbReference type="PANTHER" id="PTHR35330:SF1">
    <property type="entry name" value="SIROHEME BIOSYNTHESIS PROTEIN MET8"/>
    <property type="match status" value="1"/>
</dbReference>
<dbReference type="SUPFAM" id="SSF75615">
    <property type="entry name" value="Siroheme synthase middle domains-like"/>
    <property type="match status" value="1"/>
</dbReference>